<dbReference type="RefSeq" id="WP_078345814.1">
    <property type="nucleotide sequence ID" value="NZ_MBTF01000001.1"/>
</dbReference>
<comment type="caution">
    <text evidence="1">The sequence shown here is derived from an EMBL/GenBank/DDBJ whole genome shotgun (WGS) entry which is preliminary data.</text>
</comment>
<dbReference type="GO" id="GO:0047617">
    <property type="term" value="F:fatty acyl-CoA hydrolase activity"/>
    <property type="evidence" value="ECO:0007669"/>
    <property type="project" value="TreeGrafter"/>
</dbReference>
<proteinExistence type="predicted"/>
<dbReference type="InterPro" id="IPR029069">
    <property type="entry name" value="HotDog_dom_sf"/>
</dbReference>
<dbReference type="OrthoDB" id="9791529at2"/>
<dbReference type="SUPFAM" id="SSF54637">
    <property type="entry name" value="Thioesterase/thiol ester dehydrase-isomerase"/>
    <property type="match status" value="1"/>
</dbReference>
<name>A0A1S9PL04_9SPHI</name>
<dbReference type="STRING" id="1792845.BC343_00775"/>
<dbReference type="InterPro" id="IPR050563">
    <property type="entry name" value="4-hydroxybenzoyl-CoA_TE"/>
</dbReference>
<accession>A0A1S9PL04</accession>
<keyword evidence="2" id="KW-1185">Reference proteome</keyword>
<dbReference type="PANTHER" id="PTHR31793:SF24">
    <property type="entry name" value="LONG-CHAIN ACYL-COA THIOESTERASE FADM"/>
    <property type="match status" value="1"/>
</dbReference>
<gene>
    <name evidence="1" type="ORF">BC343_00775</name>
</gene>
<dbReference type="PANTHER" id="PTHR31793">
    <property type="entry name" value="4-HYDROXYBENZOYL-COA THIOESTERASE FAMILY MEMBER"/>
    <property type="match status" value="1"/>
</dbReference>
<organism evidence="1 2">
    <name type="scientific">Mucilaginibacter pedocola</name>
    <dbReference type="NCBI Taxonomy" id="1792845"/>
    <lineage>
        <taxon>Bacteria</taxon>
        <taxon>Pseudomonadati</taxon>
        <taxon>Bacteroidota</taxon>
        <taxon>Sphingobacteriia</taxon>
        <taxon>Sphingobacteriales</taxon>
        <taxon>Sphingobacteriaceae</taxon>
        <taxon>Mucilaginibacter</taxon>
    </lineage>
</organism>
<evidence type="ECO:0000313" key="2">
    <source>
        <dbReference type="Proteomes" id="UP000189739"/>
    </source>
</evidence>
<dbReference type="EMBL" id="MBTF01000001">
    <property type="protein sequence ID" value="OOQ61643.1"/>
    <property type="molecule type" value="Genomic_DNA"/>
</dbReference>
<dbReference type="CDD" id="cd00586">
    <property type="entry name" value="4HBT"/>
    <property type="match status" value="1"/>
</dbReference>
<dbReference type="AlphaFoldDB" id="A0A1S9PL04"/>
<dbReference type="Pfam" id="PF13279">
    <property type="entry name" value="4HBT_2"/>
    <property type="match status" value="1"/>
</dbReference>
<evidence type="ECO:0000313" key="1">
    <source>
        <dbReference type="EMBL" id="OOQ61643.1"/>
    </source>
</evidence>
<reference evidence="1 2" key="1">
    <citation type="submission" date="2016-07" db="EMBL/GenBank/DDBJ databases">
        <title>Genomic analysis of zinc-resistant bacterium Mucilaginibacter pedocola TBZ30.</title>
        <authorList>
            <person name="Huang J."/>
            <person name="Tang J."/>
        </authorList>
    </citation>
    <scope>NUCLEOTIDE SEQUENCE [LARGE SCALE GENOMIC DNA]</scope>
    <source>
        <strain evidence="1 2">TBZ30</strain>
    </source>
</reference>
<dbReference type="Gene3D" id="3.10.129.10">
    <property type="entry name" value="Hotdog Thioesterase"/>
    <property type="match status" value="1"/>
</dbReference>
<dbReference type="Proteomes" id="UP000189739">
    <property type="component" value="Unassembled WGS sequence"/>
</dbReference>
<protein>
    <submittedName>
        <fullName evidence="1">Thioesterase</fullName>
    </submittedName>
</protein>
<sequence length="148" mass="17358">MAEKLTDYKYKTDIAIRFSDIDGVGHVNNAVYLTYFEVARFNYWRDVAHWNLKEAWILVGRSEVNYLKPVMIEDKLMCYVRVIRIGNSSFDVMHVLTKQTEKGEEICTTCKTVCISYDYKEGKSIPIPKEGRQKMIDYDEPRLILNTN</sequence>